<keyword evidence="2" id="KW-1185">Reference proteome</keyword>
<proteinExistence type="predicted"/>
<organism evidence="1 2">
    <name type="scientific">Araneus ventricosus</name>
    <name type="common">Orbweaver spider</name>
    <name type="synonym">Epeira ventricosa</name>
    <dbReference type="NCBI Taxonomy" id="182803"/>
    <lineage>
        <taxon>Eukaryota</taxon>
        <taxon>Metazoa</taxon>
        <taxon>Ecdysozoa</taxon>
        <taxon>Arthropoda</taxon>
        <taxon>Chelicerata</taxon>
        <taxon>Arachnida</taxon>
        <taxon>Araneae</taxon>
        <taxon>Araneomorphae</taxon>
        <taxon>Entelegynae</taxon>
        <taxon>Araneoidea</taxon>
        <taxon>Araneidae</taxon>
        <taxon>Araneus</taxon>
    </lineage>
</organism>
<protein>
    <submittedName>
        <fullName evidence="1">Uncharacterized protein</fullName>
    </submittedName>
</protein>
<dbReference type="Proteomes" id="UP000499080">
    <property type="component" value="Unassembled WGS sequence"/>
</dbReference>
<evidence type="ECO:0000313" key="1">
    <source>
        <dbReference type="EMBL" id="GBO37489.1"/>
    </source>
</evidence>
<comment type="caution">
    <text evidence="1">The sequence shown here is derived from an EMBL/GenBank/DDBJ whole genome shotgun (WGS) entry which is preliminary data.</text>
</comment>
<reference evidence="1 2" key="1">
    <citation type="journal article" date="2019" name="Sci. Rep.">
        <title>Orb-weaving spider Araneus ventricosus genome elucidates the spidroin gene catalogue.</title>
        <authorList>
            <person name="Kono N."/>
            <person name="Nakamura H."/>
            <person name="Ohtoshi R."/>
            <person name="Moran D.A.P."/>
            <person name="Shinohara A."/>
            <person name="Yoshida Y."/>
            <person name="Fujiwara M."/>
            <person name="Mori M."/>
            <person name="Tomita M."/>
            <person name="Arakawa K."/>
        </authorList>
    </citation>
    <scope>NUCLEOTIDE SEQUENCE [LARGE SCALE GENOMIC DNA]</scope>
</reference>
<dbReference type="AlphaFoldDB" id="A0A4Y2WJV7"/>
<sequence>MLEVFLQAKHKRGLFPLKVFQEGNLTPYTGANIVMVNWTEVHPPRLSTRLNDSRCNSSSTEAGVVIVITDHRPTKPEGGTTINGGRAGEDDLKPIYVSHKLSRVAGSEWLYEMEDDLAYLCHKHSRVAWVGMVCIELEDDLAYLCHKPSRVGWVGMVCIGPEDDLAYLCHKSSRVGWVGMVCIGPEDDTRTSGHWGRLDI</sequence>
<evidence type="ECO:0000313" key="2">
    <source>
        <dbReference type="Proteomes" id="UP000499080"/>
    </source>
</evidence>
<name>A0A4Y2WJV7_ARAVE</name>
<gene>
    <name evidence="1" type="ORF">AVEN_252940_1</name>
</gene>
<dbReference type="EMBL" id="BGPR01061937">
    <property type="protein sequence ID" value="GBO37489.1"/>
    <property type="molecule type" value="Genomic_DNA"/>
</dbReference>
<accession>A0A4Y2WJV7</accession>